<dbReference type="EMBL" id="JBFXLU010000145">
    <property type="protein sequence ID" value="KAL2838453.1"/>
    <property type="molecule type" value="Genomic_DNA"/>
</dbReference>
<comment type="caution">
    <text evidence="1">The sequence shown here is derived from an EMBL/GenBank/DDBJ whole genome shotgun (WGS) entry which is preliminary data.</text>
</comment>
<sequence>MAACFESDTERAMDRPGRAFLDNLLPPIFQHYPYRGRSQFQNDFEAASEASQGTFNEWFIVTGVNKDIFESVFSEAQESPFCRWTAYDPQVEKLLVRIMAGVPHETASRVFDHMVLQAADATGVTLQPLGSGRHSGSMGNKEADEAWRPERLPVGRNRHWPSGVLEVGYSESYPKLQADLRFWAQASPCTSHNDETECLWRQD</sequence>
<protein>
    <submittedName>
        <fullName evidence="1">Uncharacterized protein</fullName>
    </submittedName>
</protein>
<keyword evidence="2" id="KW-1185">Reference proteome</keyword>
<reference evidence="1 2" key="1">
    <citation type="submission" date="2024-07" db="EMBL/GenBank/DDBJ databases">
        <title>Section-level genome sequencing and comparative genomics of Aspergillus sections Usti and Cavernicolus.</title>
        <authorList>
            <consortium name="Lawrence Berkeley National Laboratory"/>
            <person name="Nybo J.L."/>
            <person name="Vesth T.C."/>
            <person name="Theobald S."/>
            <person name="Frisvad J.C."/>
            <person name="Larsen T.O."/>
            <person name="Kjaerboelling I."/>
            <person name="Rothschild-Mancinelli K."/>
            <person name="Lyhne E.K."/>
            <person name="Kogle M.E."/>
            <person name="Barry K."/>
            <person name="Clum A."/>
            <person name="Na H."/>
            <person name="Ledsgaard L."/>
            <person name="Lin J."/>
            <person name="Lipzen A."/>
            <person name="Kuo A."/>
            <person name="Riley R."/>
            <person name="Mondo S."/>
            <person name="Labutti K."/>
            <person name="Haridas S."/>
            <person name="Pangalinan J."/>
            <person name="Salamov A.A."/>
            <person name="Simmons B.A."/>
            <person name="Magnuson J.K."/>
            <person name="Chen J."/>
            <person name="Drula E."/>
            <person name="Henrissat B."/>
            <person name="Wiebenga A."/>
            <person name="Lubbers R.J."/>
            <person name="Gomes A.C."/>
            <person name="Makela M.R."/>
            <person name="Stajich J."/>
            <person name="Grigoriev I.V."/>
            <person name="Mortensen U.H."/>
            <person name="De Vries R.P."/>
            <person name="Baker S.E."/>
            <person name="Andersen M.R."/>
        </authorList>
    </citation>
    <scope>NUCLEOTIDE SEQUENCE [LARGE SCALE GENOMIC DNA]</scope>
    <source>
        <strain evidence="1 2">CBS 123904</strain>
    </source>
</reference>
<evidence type="ECO:0000313" key="2">
    <source>
        <dbReference type="Proteomes" id="UP001610446"/>
    </source>
</evidence>
<name>A0ABR4JHL8_9EURO</name>
<proteinExistence type="predicted"/>
<gene>
    <name evidence="1" type="ORF">BJY01DRAFT_219964</name>
</gene>
<organism evidence="1 2">
    <name type="scientific">Aspergillus pseudoustus</name>
    <dbReference type="NCBI Taxonomy" id="1810923"/>
    <lineage>
        <taxon>Eukaryota</taxon>
        <taxon>Fungi</taxon>
        <taxon>Dikarya</taxon>
        <taxon>Ascomycota</taxon>
        <taxon>Pezizomycotina</taxon>
        <taxon>Eurotiomycetes</taxon>
        <taxon>Eurotiomycetidae</taxon>
        <taxon>Eurotiales</taxon>
        <taxon>Aspergillaceae</taxon>
        <taxon>Aspergillus</taxon>
        <taxon>Aspergillus subgen. Nidulantes</taxon>
    </lineage>
</organism>
<evidence type="ECO:0000313" key="1">
    <source>
        <dbReference type="EMBL" id="KAL2838453.1"/>
    </source>
</evidence>
<accession>A0ABR4JHL8</accession>
<dbReference type="Proteomes" id="UP001610446">
    <property type="component" value="Unassembled WGS sequence"/>
</dbReference>